<evidence type="ECO:0000313" key="2">
    <source>
        <dbReference type="EMBL" id="AXY73166.1"/>
    </source>
</evidence>
<dbReference type="EMBL" id="CP032157">
    <property type="protein sequence ID" value="AXY73166.1"/>
    <property type="molecule type" value="Genomic_DNA"/>
</dbReference>
<dbReference type="InterPro" id="IPR022441">
    <property type="entry name" value="Para_beta_helix_rpt-2"/>
</dbReference>
<dbReference type="InterPro" id="IPR013783">
    <property type="entry name" value="Ig-like_fold"/>
</dbReference>
<feature type="domain" description="Right handed beta helix" evidence="1">
    <location>
        <begin position="514"/>
        <end position="684"/>
    </location>
</feature>
<dbReference type="NCBIfam" id="TIGR03804">
    <property type="entry name" value="para_beta_helix"/>
    <property type="match status" value="1"/>
</dbReference>
<dbReference type="OrthoDB" id="9807299at2"/>
<protein>
    <submittedName>
        <fullName evidence="2">Right-handed parallel beta-helix repeat-containing protein</fullName>
    </submittedName>
</protein>
<evidence type="ECO:0000259" key="1">
    <source>
        <dbReference type="Pfam" id="PF13229"/>
    </source>
</evidence>
<dbReference type="RefSeq" id="WP_119049004.1">
    <property type="nucleotide sequence ID" value="NZ_CP032157.1"/>
</dbReference>
<accession>A0A3B7MJD9</accession>
<dbReference type="AlphaFoldDB" id="A0A3B7MJD9"/>
<dbReference type="InterPro" id="IPR006626">
    <property type="entry name" value="PbH1"/>
</dbReference>
<dbReference type="Gene3D" id="2.60.40.10">
    <property type="entry name" value="Immunoglobulins"/>
    <property type="match status" value="1"/>
</dbReference>
<gene>
    <name evidence="2" type="ORF">D3H65_03890</name>
</gene>
<dbReference type="InterPro" id="IPR012334">
    <property type="entry name" value="Pectin_lyas_fold"/>
</dbReference>
<proteinExistence type="predicted"/>
<dbReference type="InterPro" id="IPR039448">
    <property type="entry name" value="Beta_helix"/>
</dbReference>
<dbReference type="Proteomes" id="UP000263900">
    <property type="component" value="Chromosome"/>
</dbReference>
<evidence type="ECO:0000313" key="3">
    <source>
        <dbReference type="Proteomes" id="UP000263900"/>
    </source>
</evidence>
<dbReference type="KEGG" id="pseg:D3H65_03890"/>
<dbReference type="Gene3D" id="2.160.20.10">
    <property type="entry name" value="Single-stranded right-handed beta-helix, Pectin lyase-like"/>
    <property type="match status" value="1"/>
</dbReference>
<dbReference type="InterPro" id="IPR011050">
    <property type="entry name" value="Pectin_lyase_fold/virulence"/>
</dbReference>
<dbReference type="Pfam" id="PF13229">
    <property type="entry name" value="Beta_helix"/>
    <property type="match status" value="1"/>
</dbReference>
<dbReference type="SUPFAM" id="SSF51126">
    <property type="entry name" value="Pectin lyase-like"/>
    <property type="match status" value="2"/>
</dbReference>
<sequence>MKYTMLRTFLLLLIGGLITGESFAINQPALSAPANNSTGYVRNPSFTWLAVTNGYSYDIQLATDTAFTNIIVARNDLFITRFVPVSRLPLGIVYWRVRAKDQAGTDISSWSARFTYTVAQPVRTYTIPAGATLKAIKDTMRKAIMNTPSILAFTADATYELDAGITGLFAIDTANINDLIIEGNNANILIKNHAHVGFMRIQNSNRITVRRLKVDWDPLPHSLLDVISVNNSDTNTLNVNVRLRGVTGKMSPYYPAIYNNPSFTNYWSWAYLVDPADPGSLKKINNNTFGIGPADVTPLACKDTPTYNIYHAGSKVGKFFAVGDVLSIVARDNVGPLMSTRNCTDLVFDSVINYASPIGCYYSYDGSDMKVLNCQTTLKDQSRLVSANADGVHCRANAIGPWVENSTFIGNADDGVALYNKGIFVKTKINSTTLTLTNNEFMNLKKGHIFRIFTPKTGKVMSPNFTVDTVYLQSGAYRVQFSPAIPTNDYDSMVDIGLTDLQQNVQLYNTNLRNERFMISNSRFTVRARGSIIRAAKGMVENNQYYSCSSPAVSLYNEAAFWYNGLYSRDIWIMNNDIRTCGFDVLGEDAGSINIRINKIDSVGINNNFDDAMSPVSLDHANILIKGNTIRNFAQHGISLFNAANCTIQENTFISDTPGFLWPGNHYGIYINTTYGTSIISNNFSGDTRTPKTLIQRANDTATTVVP</sequence>
<organism evidence="2 3">
    <name type="scientific">Paraflavitalea soli</name>
    <dbReference type="NCBI Taxonomy" id="2315862"/>
    <lineage>
        <taxon>Bacteria</taxon>
        <taxon>Pseudomonadati</taxon>
        <taxon>Bacteroidota</taxon>
        <taxon>Chitinophagia</taxon>
        <taxon>Chitinophagales</taxon>
        <taxon>Chitinophagaceae</taxon>
        <taxon>Paraflavitalea</taxon>
    </lineage>
</organism>
<dbReference type="SMART" id="SM00710">
    <property type="entry name" value="PbH1"/>
    <property type="match status" value="6"/>
</dbReference>
<keyword evidence="3" id="KW-1185">Reference proteome</keyword>
<name>A0A3B7MJD9_9BACT</name>
<reference evidence="2 3" key="1">
    <citation type="submission" date="2018-09" db="EMBL/GenBank/DDBJ databases">
        <title>Genome sequencing of strain 6GH32-13.</title>
        <authorList>
            <person name="Weon H.-Y."/>
            <person name="Heo J."/>
            <person name="Kwon S.-W."/>
        </authorList>
    </citation>
    <scope>NUCLEOTIDE SEQUENCE [LARGE SCALE GENOMIC DNA]</scope>
    <source>
        <strain evidence="2 3">5GH32-13</strain>
    </source>
</reference>